<feature type="domain" description="Histidine kinase" evidence="7">
    <location>
        <begin position="140"/>
        <end position="349"/>
    </location>
</feature>
<evidence type="ECO:0000313" key="9">
    <source>
        <dbReference type="Proteomes" id="UP000594468"/>
    </source>
</evidence>
<evidence type="ECO:0000313" key="8">
    <source>
        <dbReference type="EMBL" id="QPC81106.1"/>
    </source>
</evidence>
<gene>
    <name evidence="8" type="ORF">G4Y79_15495</name>
</gene>
<keyword evidence="6" id="KW-0902">Two-component regulatory system</keyword>
<dbReference type="InterPro" id="IPR004358">
    <property type="entry name" value="Sig_transdc_His_kin-like_C"/>
</dbReference>
<dbReference type="Proteomes" id="UP000594468">
    <property type="component" value="Chromosome"/>
</dbReference>
<dbReference type="SUPFAM" id="SSF47384">
    <property type="entry name" value="Homodimeric domain of signal transducing histidine kinase"/>
    <property type="match status" value="1"/>
</dbReference>
<dbReference type="CDD" id="cd00082">
    <property type="entry name" value="HisKA"/>
    <property type="match status" value="1"/>
</dbReference>
<evidence type="ECO:0000256" key="1">
    <source>
        <dbReference type="ARBA" id="ARBA00000085"/>
    </source>
</evidence>
<evidence type="ECO:0000259" key="7">
    <source>
        <dbReference type="PROSITE" id="PS50109"/>
    </source>
</evidence>
<reference evidence="8 9" key="1">
    <citation type="submission" date="2020-02" db="EMBL/GenBank/DDBJ databases">
        <authorList>
            <person name="Zheng R.K."/>
            <person name="Sun C.M."/>
        </authorList>
    </citation>
    <scope>NUCLEOTIDE SEQUENCE [LARGE SCALE GENOMIC DNA]</scope>
    <source>
        <strain evidence="9">rifampicinis</strain>
    </source>
</reference>
<dbReference type="EC" id="2.7.13.3" evidence="2"/>
<keyword evidence="9" id="KW-1185">Reference proteome</keyword>
<dbReference type="EMBL" id="CP062983">
    <property type="protein sequence ID" value="QPC81106.1"/>
    <property type="molecule type" value="Genomic_DNA"/>
</dbReference>
<dbReference type="FunFam" id="3.30.565.10:FF:000006">
    <property type="entry name" value="Sensor histidine kinase WalK"/>
    <property type="match status" value="1"/>
</dbReference>
<dbReference type="GO" id="GO:0000155">
    <property type="term" value="F:phosphorelay sensor kinase activity"/>
    <property type="evidence" value="ECO:0007669"/>
    <property type="project" value="InterPro"/>
</dbReference>
<dbReference type="Pfam" id="PF00512">
    <property type="entry name" value="HisKA"/>
    <property type="match status" value="1"/>
</dbReference>
<keyword evidence="3" id="KW-0597">Phosphoprotein</keyword>
<dbReference type="Pfam" id="PF02518">
    <property type="entry name" value="HATPase_c"/>
    <property type="match status" value="1"/>
</dbReference>
<dbReference type="InterPro" id="IPR050736">
    <property type="entry name" value="Sensor_HK_Regulatory"/>
</dbReference>
<dbReference type="PANTHER" id="PTHR43711">
    <property type="entry name" value="TWO-COMPONENT HISTIDINE KINASE"/>
    <property type="match status" value="1"/>
</dbReference>
<sequence>MSVTSQILLVSEHIAQAEQITLYLQQHDFDVVVVDTFEELPNFQTADAVIGVPTPETFLLYSDLMALEVRPLLVWITDQYANLLGHIADVADAILPNHPLYIERQLSLLLNWRAELNKSNTADEPHGSETELLKNAIVRNVSHELRTPFLQVKSAVSLIAEEAKNESLVTYASNALSRLESIIQNITMLGSSLEYNPAPIILRDTVEGARRNLQRSNGNIASDDRIKLLIDDKLPPVMADRQGLTTVMRLLIENALKFSKEQVEIIARQEGGRAFIAVQDYGIGIPENKLKNIFELFYQIDGSTTRRYGGTGIGLALVKLILELHQSKIYVQSIPGQGSIFYFFLSLVDMDDNALVS</sequence>
<dbReference type="InterPro" id="IPR036890">
    <property type="entry name" value="HATPase_C_sf"/>
</dbReference>
<evidence type="ECO:0000256" key="2">
    <source>
        <dbReference type="ARBA" id="ARBA00012438"/>
    </source>
</evidence>
<keyword evidence="5 8" id="KW-0418">Kinase</keyword>
<organism evidence="8 9">
    <name type="scientific">Phototrophicus methaneseepsis</name>
    <dbReference type="NCBI Taxonomy" id="2710758"/>
    <lineage>
        <taxon>Bacteria</taxon>
        <taxon>Bacillati</taxon>
        <taxon>Chloroflexota</taxon>
        <taxon>Candidatus Thermofontia</taxon>
        <taxon>Phototrophicales</taxon>
        <taxon>Phototrophicaceae</taxon>
        <taxon>Phototrophicus</taxon>
    </lineage>
</organism>
<dbReference type="InterPro" id="IPR005467">
    <property type="entry name" value="His_kinase_dom"/>
</dbReference>
<dbReference type="Gene3D" id="3.30.565.10">
    <property type="entry name" value="Histidine kinase-like ATPase, C-terminal domain"/>
    <property type="match status" value="1"/>
</dbReference>
<comment type="catalytic activity">
    <reaction evidence="1">
        <text>ATP + protein L-histidine = ADP + protein N-phospho-L-histidine.</text>
        <dbReference type="EC" id="2.7.13.3"/>
    </reaction>
</comment>
<dbReference type="SUPFAM" id="SSF55874">
    <property type="entry name" value="ATPase domain of HSP90 chaperone/DNA topoisomerase II/histidine kinase"/>
    <property type="match status" value="1"/>
</dbReference>
<dbReference type="AlphaFoldDB" id="A0A7S8ID24"/>
<proteinExistence type="predicted"/>
<dbReference type="InterPro" id="IPR003594">
    <property type="entry name" value="HATPase_dom"/>
</dbReference>
<dbReference type="PRINTS" id="PR00344">
    <property type="entry name" value="BCTRLSENSOR"/>
</dbReference>
<dbReference type="PROSITE" id="PS50109">
    <property type="entry name" value="HIS_KIN"/>
    <property type="match status" value="1"/>
</dbReference>
<evidence type="ECO:0000256" key="3">
    <source>
        <dbReference type="ARBA" id="ARBA00022553"/>
    </source>
</evidence>
<dbReference type="KEGG" id="pmet:G4Y79_15495"/>
<evidence type="ECO:0000256" key="6">
    <source>
        <dbReference type="ARBA" id="ARBA00023012"/>
    </source>
</evidence>
<name>A0A7S8ID24_9CHLR</name>
<evidence type="ECO:0000256" key="4">
    <source>
        <dbReference type="ARBA" id="ARBA00022679"/>
    </source>
</evidence>
<accession>A0A7S8ID24</accession>
<dbReference type="SMART" id="SM00387">
    <property type="entry name" value="HATPase_c"/>
    <property type="match status" value="1"/>
</dbReference>
<evidence type="ECO:0000256" key="5">
    <source>
        <dbReference type="ARBA" id="ARBA00022777"/>
    </source>
</evidence>
<dbReference type="PANTHER" id="PTHR43711:SF31">
    <property type="entry name" value="HISTIDINE KINASE"/>
    <property type="match status" value="1"/>
</dbReference>
<dbReference type="InterPro" id="IPR036097">
    <property type="entry name" value="HisK_dim/P_sf"/>
</dbReference>
<dbReference type="Gene3D" id="1.10.287.130">
    <property type="match status" value="1"/>
</dbReference>
<protein>
    <recommendedName>
        <fullName evidence="2">histidine kinase</fullName>
        <ecNumber evidence="2">2.7.13.3</ecNumber>
    </recommendedName>
</protein>
<keyword evidence="4" id="KW-0808">Transferase</keyword>
<dbReference type="InterPro" id="IPR003661">
    <property type="entry name" value="HisK_dim/P_dom"/>
</dbReference>